<evidence type="ECO:0000313" key="2">
    <source>
        <dbReference type="Proteomes" id="UP000800035"/>
    </source>
</evidence>
<evidence type="ECO:0000313" key="1">
    <source>
        <dbReference type="EMBL" id="KAF1955474.1"/>
    </source>
</evidence>
<keyword evidence="2" id="KW-1185">Reference proteome</keyword>
<protein>
    <submittedName>
        <fullName evidence="1">Uncharacterized protein</fullName>
    </submittedName>
</protein>
<gene>
    <name evidence="1" type="ORF">CC80DRAFT_505365</name>
</gene>
<dbReference type="AlphaFoldDB" id="A0A6A5TT55"/>
<name>A0A6A5TT55_9PLEO</name>
<dbReference type="Proteomes" id="UP000800035">
    <property type="component" value="Unassembled WGS sequence"/>
</dbReference>
<organism evidence="1 2">
    <name type="scientific">Byssothecium circinans</name>
    <dbReference type="NCBI Taxonomy" id="147558"/>
    <lineage>
        <taxon>Eukaryota</taxon>
        <taxon>Fungi</taxon>
        <taxon>Dikarya</taxon>
        <taxon>Ascomycota</taxon>
        <taxon>Pezizomycotina</taxon>
        <taxon>Dothideomycetes</taxon>
        <taxon>Pleosporomycetidae</taxon>
        <taxon>Pleosporales</taxon>
        <taxon>Massarineae</taxon>
        <taxon>Massarinaceae</taxon>
        <taxon>Byssothecium</taxon>
    </lineage>
</organism>
<reference evidence="1" key="1">
    <citation type="journal article" date="2020" name="Stud. Mycol.">
        <title>101 Dothideomycetes genomes: a test case for predicting lifestyles and emergence of pathogens.</title>
        <authorList>
            <person name="Haridas S."/>
            <person name="Albert R."/>
            <person name="Binder M."/>
            <person name="Bloem J."/>
            <person name="Labutti K."/>
            <person name="Salamov A."/>
            <person name="Andreopoulos B."/>
            <person name="Baker S."/>
            <person name="Barry K."/>
            <person name="Bills G."/>
            <person name="Bluhm B."/>
            <person name="Cannon C."/>
            <person name="Castanera R."/>
            <person name="Culley D."/>
            <person name="Daum C."/>
            <person name="Ezra D."/>
            <person name="Gonzalez J."/>
            <person name="Henrissat B."/>
            <person name="Kuo A."/>
            <person name="Liang C."/>
            <person name="Lipzen A."/>
            <person name="Lutzoni F."/>
            <person name="Magnuson J."/>
            <person name="Mondo S."/>
            <person name="Nolan M."/>
            <person name="Ohm R."/>
            <person name="Pangilinan J."/>
            <person name="Park H.-J."/>
            <person name="Ramirez L."/>
            <person name="Alfaro M."/>
            <person name="Sun H."/>
            <person name="Tritt A."/>
            <person name="Yoshinaga Y."/>
            <person name="Zwiers L.-H."/>
            <person name="Turgeon B."/>
            <person name="Goodwin S."/>
            <person name="Spatafora J."/>
            <person name="Crous P."/>
            <person name="Grigoriev I."/>
        </authorList>
    </citation>
    <scope>NUCLEOTIDE SEQUENCE</scope>
    <source>
        <strain evidence="1">CBS 675.92</strain>
    </source>
</reference>
<sequence>MEASTTTSQACMPVQVGTYTTRCRKHARHSSTNSEMITKIHQHLTKCTIDVLQRQMWGNDELMSAATKAIVLEKLDPTKHGSEKAMFRSMRDAVYTTKITKAMLKGFGKVLDIDEFLSSTENLRYIQTLFLIFTDLANQNWLDDGHLQYTKPGVLKVEKGDKAEIGWTIRNSMLRHFPSIKGLSAVYTLEVFYR</sequence>
<accession>A0A6A5TT55</accession>
<proteinExistence type="predicted"/>
<dbReference type="EMBL" id="ML976994">
    <property type="protein sequence ID" value="KAF1955474.1"/>
    <property type="molecule type" value="Genomic_DNA"/>
</dbReference>